<keyword evidence="2" id="KW-1185">Reference proteome</keyword>
<evidence type="ECO:0000313" key="1">
    <source>
        <dbReference type="EMBL" id="KEJ91618.1"/>
    </source>
</evidence>
<dbReference type="RefSeq" id="WP_037977463.1">
    <property type="nucleotide sequence ID" value="NZ_JMKI01000038.1"/>
</dbReference>
<name>A0A073IMQ1_9BACT</name>
<comment type="caution">
    <text evidence="1">The sequence shown here is derived from an EMBL/GenBank/DDBJ whole genome shotgun (WGS) entry which is preliminary data.</text>
</comment>
<dbReference type="STRING" id="2754.EH55_08050"/>
<accession>A0A073IMQ1</accession>
<dbReference type="PATRIC" id="fig|2754.20.peg.1699"/>
<dbReference type="Proteomes" id="UP000027665">
    <property type="component" value="Unassembled WGS sequence"/>
</dbReference>
<reference evidence="1 2" key="1">
    <citation type="submission" date="2014-04" db="EMBL/GenBank/DDBJ databases">
        <title>Draft Genome Sequence of Synergistes jonesii.</title>
        <authorList>
            <person name="Coil D.A."/>
            <person name="Eisen J.A."/>
            <person name="Holland-Moritz H.E."/>
        </authorList>
    </citation>
    <scope>NUCLEOTIDE SEQUENCE [LARGE SCALE GENOMIC DNA]</scope>
    <source>
        <strain evidence="1 2">78-1</strain>
    </source>
</reference>
<sequence>MKERKILATILIAVVIAGAVTAARRLSWDSLPYPLGALEYVVPESLPECAAHLSAFTGLSYWLFSDIVGAIVDLGESGFWDFLRALFDIGRRGDMLDKNAPGTYTL</sequence>
<dbReference type="GeneID" id="90984187"/>
<dbReference type="EMBL" id="JMKI01000038">
    <property type="protein sequence ID" value="KEJ91618.1"/>
    <property type="molecule type" value="Genomic_DNA"/>
</dbReference>
<dbReference type="OrthoDB" id="6453at2"/>
<proteinExistence type="predicted"/>
<organism evidence="1 2">
    <name type="scientific">Synergistes jonesii</name>
    <dbReference type="NCBI Taxonomy" id="2754"/>
    <lineage>
        <taxon>Bacteria</taxon>
        <taxon>Thermotogati</taxon>
        <taxon>Synergistota</taxon>
        <taxon>Synergistia</taxon>
        <taxon>Synergistales</taxon>
        <taxon>Synergistaceae</taxon>
        <taxon>Synergistes</taxon>
    </lineage>
</organism>
<dbReference type="AlphaFoldDB" id="A0A073IMQ1"/>
<gene>
    <name evidence="1" type="ORF">EH55_08050</name>
</gene>
<protein>
    <submittedName>
        <fullName evidence="1">Uncharacterized protein</fullName>
    </submittedName>
</protein>
<evidence type="ECO:0000313" key="2">
    <source>
        <dbReference type="Proteomes" id="UP000027665"/>
    </source>
</evidence>